<feature type="domain" description="Fibronectin type-III" evidence="15">
    <location>
        <begin position="1388"/>
        <end position="1491"/>
    </location>
</feature>
<keyword evidence="12" id="KW-0812">Transmembrane</keyword>
<evidence type="ECO:0000256" key="1">
    <source>
        <dbReference type="ARBA" id="ARBA00004316"/>
    </source>
</evidence>
<keyword evidence="6 10" id="KW-1015">Disulfide bond</keyword>
<dbReference type="Gene3D" id="2.60.120.200">
    <property type="match status" value="3"/>
</dbReference>
<feature type="domain" description="Fibronectin type-III" evidence="15">
    <location>
        <begin position="4482"/>
        <end position="4568"/>
    </location>
</feature>
<evidence type="ECO:0000256" key="12">
    <source>
        <dbReference type="SAM" id="Phobius"/>
    </source>
</evidence>
<dbReference type="InterPro" id="IPR002049">
    <property type="entry name" value="LE_dom"/>
</dbReference>
<dbReference type="PROSITE" id="PS50025">
    <property type="entry name" value="LAM_G_DOMAIN"/>
    <property type="match status" value="2"/>
</dbReference>
<feature type="domain" description="Fibronectin type-III" evidence="15">
    <location>
        <begin position="4390"/>
        <end position="4480"/>
    </location>
</feature>
<feature type="domain" description="Fibronectin type-III" evidence="15">
    <location>
        <begin position="3998"/>
        <end position="4101"/>
    </location>
</feature>
<dbReference type="SMART" id="SM00282">
    <property type="entry name" value="LamG"/>
    <property type="match status" value="3"/>
</dbReference>
<dbReference type="FunFam" id="2.60.40.10:FF:001100">
    <property type="entry name" value="Usherin"/>
    <property type="match status" value="1"/>
</dbReference>
<sequence length="5259" mass="573660">MTIITYLRSLHQEATSPPTTNWLLGHKGAMLLLYTLGFYASLGLVAPQGNFPRLENIGAYKSVSTMPTRATCGIPERSTFCQASQVQEDLHTCIQKFCIQECPYSSSTPDYTDVLTTIVGTCWKGDAWDHHPGAEADSTSFIFPTSRGCPASSSTLSFGPASSFTLTVWLKLEQDTVMTLMEKSAVGRLVLLVTVSKDDIQIHYGIHSKQNFSISMKTAGHISIGHWTHMALQIHDTSVSLFLNGQEDDGTALDTQTLAGPVDDIISEGALWIGRSSNGSNQFIGRMQDFRFYPKALTNREIEEVYTGQFPHLHTQLTCRCPSSHPRVHPLVERYCIPNAANDTTNNKVLRLNQDAHPLHYINDNDIGTTWISSVFPTLELLDKGITITIDLENGQYQVFYVILQFLNAQPEAVRIQRKTIGSSEWKDWQFLAKNCSYFGMEDNGPLDRPDSVNCLQLPSNIPFSRGNITFSMLTPEPNLRPGYNDFYNSAALQEFVRATHVRIHLHGQYHTQDPTVPFRHRYYAVDEITISGRCECHGHADSCDTSVGSYHCACLPESHTHGANCERCSPLFNDKPFRAGDQVQAYNCRPCQCYGHASSCYYNASLDPHPGEHFRGGGGVCDNCTHNTTGRNCERCRSLFYREVGALLWAKDVCKPCECHSAGTVNGSSECEPIGGQCKCKRHVSGRQCNQCQHGFYKLQSALADGCRACNCNTAGTMQPDITCHQDSGQCQCKANVIGLTCDRCNYGFKFLNHTVPDGCLPCGCDPRGSLHQFCNPFTSQCECKDGVQGLLCDTCIPHFYGLNGSGVCLPCTCSPNGSVSGTSCDAVTGQCKCKPHTEGRQCDVCRDGYHSLDGRNSLGCLPCQCELRGTVNSSDICDKTTGQCMCKNNVEGLRCNRCSSHTYNLSSANATHGCQPCHCDHMGTMPVTVCNPVSGQCVCLPTRYARDCGTCKPGFFLSEEGLSECEVCECHSVGAVGQVCAAHSGQCVCAHPSLTGRRCDQCQDLFFGFNPSVGRCELCGCDPVGGFDGSCHPQTGQCLCKPYVTGDKCDICVEGASHMDPNNYLGCSKDPQQQPPPLGRVLNSTAIELSWRAPDSPNSNELMYTVLRDSEIIHISHSQHPFRTMHYTDADLSPYTAYSYQLITSNIRANTSSATVSFHTLSAVPEQEELQLTLVGRAKPTSASFNWTEPLNTTGPVESFTLSSIHDLTGEERIHYTGLQTVATAEELQPFTRYNFSLQACTNGGCACSESLIVLTAQIPPHQQPAPTITTLGSSQLKVDWEPPVLPNGIIIRYELFMQLLNESQRNATSYGPEQRVFVSSGWLNPRPSMSSANENALTPPESSAVVSNLEPFSAYRFRVLTVNMAGSTLSEWAMGRTAEGVPEYMPSPHVSPVSSSSLRVSWETPQDKDVRGKVTEYRVNLHQEQMFNPYAPPIVTQVLYSGSAQERSYTAGGLKAYEEYSFTVTVCNRQGCVSSPPASGRTLPSAPASLRAPALRPLNTTAMKVSWDAPAEINGPPPLYHVERTDVSLSDAQGQVIRGRHFTGSGYFRFPSSTLPVNTDFTGLQLSFRTRVEEGLLLFAVSPGEQEEYVALQIRNGRPYFLFDPQASAVALSPRNDGGRRYNDNQWHHLIATRKQAVGTIIVDNQYSGSASATSGSTIIGQNTGVFIGGIPENFTILRQDAGPAKLVQQGFAGCLRDVMVQKSSGTTDAWEPLDWETALEKHETYESWEGCPAVSEDGAYFLGHGFLKVKPEIFTGGDYFEITFEFKTDQLNAMLLFAYDIDGKDFILAELQGGVLFWVLRWGEQTAELSVWVGLSYCDGGWNTVNVLKRGPLTSAGLNDVYEQDRKGMGGPLTISSPLYLGGVPPGVKHPALNKHSLLHGFGGCIRDVRFARRPVVSLAAVSSSAVRVNLDGCLSADTSVNCRGNDSILVYTGRDRSAEDLTLQPFTEYLYRVMASGEGGWTAGPWQRGRSRETVPQSVLPPSRVGSVNGSSVEVSWEEPAEVRGVIEKYVLKAYSRDRPSSPPISATFPHSQHLTGTLSGLAPFSSYSITLTACTQAGCSESPFATSFSTPQEAPEEVLSPAAISFPNSLSVHWDPPLKPNGIITQYILYKDNTVVYQGNMTSFNITGVGVFTPHKLMLSSCSEEGCTNSSQVTLFTGQLPPTHVEPPILTVLDARSIHIQWAAPMEVNGLLEFYTLYQSALGEEPAVVYNSSELFEDYTVRNLVPGSTYLFQIAACTGGGCTLSDPSVAHTEESSPEEVPAPNILSLSPHSLNVSWTPPRKPNGVISSYGLWMDGTLVQNSSLMGFEVGDLSPWSLHSFRVQACTAQGCALGPLVEGRTSEMPPAGHVTLYVLSETPHSVRAKWEAPAKPNGNLTYTVLFTGPGQNFSSFETPDTETRELLSTGQEGQWVSIRGLLPYSNYTGLVKACNSQGCVESSPTSVSLPPGAPDGLLPPRLAAATPTSLQVAWAAPARHNAPGPLRYRLQMRTSASPQVHQLMDDETTVFSHMVKDLEPFTEYHFRLLVSNSHGETSSPWVSFFTAQDRPGSVDPPVLSDIQPRSASVSWSPPSQPNGIITHYNIYQNHQLSASVRGNSTSHTLSQLTPYQQYTIQVEACTAVGCTLSSESHSIHTPPAPPEDVPPPQLYSDTPTSVLLSWAPPHHANGELDGYIIERRVIGTQKISTVATLQSNQTLTYLDSSATLSPWTTYEYRIVAHTSLGGSNSSEWEKVTTRPSRPAGLQPPHVLVLGPESVQVTWTAPLIPNGEVERYEIRMPDPRISHTNTSVLNHTVTNLLRYTNYSITILACSGGGGHVGGCTESPPTLVTTLPTIPEGLPSLSVVAISESFLAVSWQLPSRPNGPNIRFELLRRKTQQPLASRPPEDLNLWYNVYAGTKLFHEDKGLSRYTWYEYKLLVHNDVGYASAEVATGVTLAGQPLTHTNISIQVLNHTAILVSWSTPALQNLQGSVEDYILTVLSTQHRQTLTLDPTVTSVVISDLQPSTEYKLSLTVSNGAHNITSPEVSCTTTDGEPEGVFPPEVVVLNSTAVRVLWTAPLVPNGAVTHYSVYLDGRLYESASNGTGSLEVGGLLPFTVHSIQVEVCTVYACVKSNSTQVTTVEDTPTEIAKPQMQVLSSRSVKLEWTSPGKPNGILGGYDVWRRTLQRCEELQTQQAFAPQAHCSYLECPAEQDFCGKSCYKPETQVCCAGTVHSLNHSHQCCEEHYVLALKDSGSVCCGGQFVQPLSQHQCCGGYYIPVPPGEVCCPDSVERRVSVGLGDSCCGGSPFMSGAGQICCGGRLYDGFSSQCCGRQLVPRETVCCGDADQGTPHKHVSGFICCGEHYINTSTSWCCVGPGGESKVHVLENRTVSLKCCWSEVIDQDEECCNGVGFNPFTSVCADRAPASILIPEKCRPSTVCPVSAATGAYCGLCDFSPAQSICTWVPGVPVPAHVPSSSATATTQTEAPSAAAHSQFCPSSEELIYSGVANRYNFTDSELDPYTSYEYRIGAWNSFGRGFSPSSRVTTKEDAPWGVSPPHWSHVGLRDDIIQLQWSAPNKPNGEISHYVILRDGQERYRGTDHSFTDAGGIRPFQEYVYQLRACTAAGCTDSSKVVAVTVQGEPEGIAAPLVSALGPGALRISWAVPAKQNGIIREYRINQSDVGVIHTHTEGEMAYNVTGLEPHTNYSFIVVACTAAGCGASQPSMGRTLEDAPADVWAVPRHIQVNSSAVELHWSQPLKANGLLSQYRLLRDGVVVFSGDGGKMSYTDTGLQPNTRYVYELEASTSGGSSLSDRYVIQTPVSSPERIPPPYNVSLHGPRSVFVAWSPPGVYNASAPLEYNILLNAGTEQLLICPAGPEHSLLLQGLDPYTNYHIQVQACQPDGCGVGQWVSVRTPEGAPLAQDPPVLTAAGAAVIEVCWSPPHKPNGLITNYFIYRRPTGTQEELLVFIWTDGPLEFIDASDSLLPFSEYEYRLTAVNSKGSASSLWTAVRTLEAEPQGMDAPLAHPTSAFSLLLSWTQPNMPNGVISKYKVVYQKLPNDPTFNSTTVTALTVLGNIFEAHVFGLEPYTTYNVRVEAVNGAGQVFSPWTTIQTLEASPSGLANFSVEKREHGRALLLLWAEPASPNGVIKMYNIFNEDNLEFSGLARQFLFRRLEPYTVYTLILEACTEAGCTRTAPQRITTEEAAPSSQPAPTVQQVQSRSVELRWSPPAQPNGRILQYQILAVSLEDGRVRSDEDDSMRAKIVFIQNDTQANSFSYNMSGLLPWSRYKFRVRVSNAAGYTNSPWLTVQTKQAPPRGLAPPVVSHVKGKPNEVFVTWTPPLEPNGVLLTYRIQRDNAGFHFSFDSSVFNYTDVDLTAYTLYSYAVIACTVAGCVTSDLMQVRTLEAAPANVEPPMVSDVTSYSLNVSWTVPSIQNGEIVVYILKMNNEEVYRGKKLSVQVLDLQPHVSYILVLMACTNGGCTASLPSLVQTREAPPSGMPTPTLKVTGPESVEVTWREPIQPNGLIIGYELRRNGSLIYTGMDTRYHDFTLLPSVAYSYTITANNSQGATTSPPTVAKTQPSAPSGVAPPRLQALGPFSIMVQWDPPARPNGVIISYSLYKRDPAEPNMKRFIFASHHSAFQSQSFSLTALKPYYRYEVRVEACTLLGCAASDWSSIQTLESPPAGQPAPLLELQTNPKGIQTVFLLSWSPPAEPNGKLLHYELYRKHVLDKESRSVTTLVYRNSSTSCHDDKLLPFKAYEYQVWAVNSAGRAGSPWAQGHTGPAPPEGLSPPKFLHIHATSAVVDISPPTEPNGIVSLYRVFTQNEDSYQLLSEGMSHQQTLHGLRPFTVYSVGVEACTCFLCCSRGPLSELRTQASAPAQQPPPRLVALTSRSALVEWDMPLQPNGIIESCELHVRSSCPQPLQPVPVSCVISPVEITFFGLGQSFNITGLLPYANYELCVVSYNNMGSTVSDWVSITTLKEPPQYKEPFAVHSNLTAVFVDWSGSFSLNGPLREYSLSENNLRIYSGFHSSLHIPRTSDKTFVFQVTCTTDSGSASSPVIKYSTATGIDAVETSSGGKTGLYGAEYKFYTELWFIILMAFLGLLLLALLMGLVLRRALSKPPFIRERPPIVPLQRRSTKYPPNDTYLRPSSELCSNHASTALLQPDAPMGLTDTKIRGTSTCTSNHSYQASMSVLRVPSQSQLSRAYSQNSLHRSVSQLIDTQDKKSLGGGAWDADLHGTDSGMYVGDEEFGETIKSYSSVKKEQTMFTDTHL</sequence>
<evidence type="ECO:0000259" key="13">
    <source>
        <dbReference type="PROSITE" id="PS50025"/>
    </source>
</evidence>
<dbReference type="FunFam" id="2.60.40.10:FF:001227">
    <property type="entry name" value="Usherin"/>
    <property type="match status" value="1"/>
</dbReference>
<feature type="disulfide bond" evidence="10">
    <location>
        <begin position="970"/>
        <end position="982"/>
    </location>
</feature>
<feature type="domain" description="Laminin EGF-like" evidence="14">
    <location>
        <begin position="865"/>
        <end position="918"/>
    </location>
</feature>
<feature type="domain" description="Laminin N-terminal" evidence="16">
    <location>
        <begin position="288"/>
        <end position="534"/>
    </location>
</feature>
<feature type="domain" description="Fibronectin type-III" evidence="15">
    <location>
        <begin position="2080"/>
        <end position="2166"/>
    </location>
</feature>
<comment type="caution">
    <text evidence="10">Lacks conserved residue(s) required for the propagation of feature annotation.</text>
</comment>
<dbReference type="InterPro" id="IPR006558">
    <property type="entry name" value="LamG-like"/>
</dbReference>
<dbReference type="FunFam" id="2.60.40.10:FF:001085">
    <property type="entry name" value="Usherin"/>
    <property type="match status" value="2"/>
</dbReference>
<feature type="transmembrane region" description="Helical" evidence="12">
    <location>
        <begin position="5078"/>
        <end position="5100"/>
    </location>
</feature>
<feature type="domain" description="Fibronectin type-III" evidence="15">
    <location>
        <begin position="4772"/>
        <end position="4864"/>
    </location>
</feature>
<feature type="domain" description="Fibronectin type-III" evidence="15">
    <location>
        <begin position="2838"/>
        <end position="2942"/>
    </location>
</feature>
<dbReference type="FunFam" id="2.60.40.10:FF:000819">
    <property type="entry name" value="Usherin"/>
    <property type="match status" value="1"/>
</dbReference>
<feature type="domain" description="Fibronectin type-III" evidence="15">
    <location>
        <begin position="3718"/>
        <end position="3804"/>
    </location>
</feature>
<evidence type="ECO:0000313" key="17">
    <source>
        <dbReference type="EMBL" id="KAF4102302.1"/>
    </source>
</evidence>
<feature type="domain" description="Fibronectin type-III" evidence="15">
    <location>
        <begin position="2642"/>
        <end position="2741"/>
    </location>
</feature>
<reference evidence="17 18" key="1">
    <citation type="submission" date="2020-04" db="EMBL/GenBank/DDBJ databases">
        <title>Chromosome-level genome assembly of a cyprinid fish Onychostoma macrolepis by integration of Nanopore Sequencing, Bionano and Hi-C technology.</title>
        <authorList>
            <person name="Wang D."/>
        </authorList>
    </citation>
    <scope>NUCLEOTIDE SEQUENCE [LARGE SCALE GENOMIC DNA]</scope>
    <source>
        <strain evidence="17">SWU-2019</strain>
        <tissue evidence="17">Muscle</tissue>
    </source>
</reference>
<dbReference type="FunFam" id="2.60.40.10:FF:002920">
    <property type="entry name" value="Usher syndrome 2A (autosomal recessive, mild)"/>
    <property type="match status" value="1"/>
</dbReference>
<evidence type="ECO:0008006" key="19">
    <source>
        <dbReference type="Google" id="ProtNLM"/>
    </source>
</evidence>
<dbReference type="PROSITE" id="PS51117">
    <property type="entry name" value="LAMININ_NTER"/>
    <property type="match status" value="1"/>
</dbReference>
<feature type="domain" description="Fibronectin type-III" evidence="15">
    <location>
        <begin position="2554"/>
        <end position="2641"/>
    </location>
</feature>
<dbReference type="GO" id="GO:0005576">
    <property type="term" value="C:extracellular region"/>
    <property type="evidence" value="ECO:0007669"/>
    <property type="project" value="UniProtKB-SubCell"/>
</dbReference>
<proteinExistence type="predicted"/>
<keyword evidence="7" id="KW-0325">Glycoprotein</keyword>
<evidence type="ECO:0000256" key="3">
    <source>
        <dbReference type="ARBA" id="ARBA00022525"/>
    </source>
</evidence>
<dbReference type="InterPro" id="IPR036116">
    <property type="entry name" value="FN3_sf"/>
</dbReference>
<feature type="disulfide bond" evidence="10">
    <location>
        <begin position="785"/>
        <end position="794"/>
    </location>
</feature>
<feature type="domain" description="Laminin EGF-like" evidence="14">
    <location>
        <begin position="711"/>
        <end position="763"/>
    </location>
</feature>
<feature type="disulfide bond" evidence="10">
    <location>
        <begin position="972"/>
        <end position="989"/>
    </location>
</feature>
<dbReference type="Gene3D" id="2.10.25.10">
    <property type="entry name" value="Laminin"/>
    <property type="match status" value="9"/>
</dbReference>
<evidence type="ECO:0000259" key="15">
    <source>
        <dbReference type="PROSITE" id="PS50853"/>
    </source>
</evidence>
<dbReference type="SUPFAM" id="SSF49265">
    <property type="entry name" value="Fibronectin type III"/>
    <property type="match status" value="19"/>
</dbReference>
<keyword evidence="12" id="KW-1133">Transmembrane helix</keyword>
<feature type="disulfide bond" evidence="10">
    <location>
        <begin position="888"/>
        <end position="897"/>
    </location>
</feature>
<dbReference type="Proteomes" id="UP000579812">
    <property type="component" value="Unassembled WGS sequence"/>
</dbReference>
<dbReference type="PRINTS" id="PR00011">
    <property type="entry name" value="EGFLAMININ"/>
</dbReference>
<feature type="domain" description="Laminin G" evidence="13">
    <location>
        <begin position="1740"/>
        <end position="1918"/>
    </location>
</feature>
<feature type="domain" description="Fibronectin type-III" evidence="15">
    <location>
        <begin position="3809"/>
        <end position="3899"/>
    </location>
</feature>
<feature type="domain" description="Fibronectin type-III" evidence="15">
    <location>
        <begin position="3903"/>
        <end position="3997"/>
    </location>
</feature>
<feature type="domain" description="Fibronectin type-III" evidence="15">
    <location>
        <begin position="4102"/>
        <end position="4187"/>
    </location>
</feature>
<feature type="domain" description="Fibronectin type-III" evidence="15">
    <location>
        <begin position="4670"/>
        <end position="4771"/>
    </location>
</feature>
<dbReference type="FunFam" id="2.60.40.10:FF:002571">
    <property type="entry name" value="Usherin"/>
    <property type="match status" value="1"/>
</dbReference>
<dbReference type="FunFam" id="2.60.40.10:FF:001099">
    <property type="entry name" value="Usherin"/>
    <property type="match status" value="1"/>
</dbReference>
<keyword evidence="12" id="KW-0472">Membrane</keyword>
<dbReference type="PROSITE" id="PS50027">
    <property type="entry name" value="EGF_LAM_2"/>
    <property type="match status" value="7"/>
</dbReference>
<keyword evidence="5" id="KW-0677">Repeat</keyword>
<dbReference type="FunFam" id="2.60.40.10:FF:001285">
    <property type="entry name" value="Usherin"/>
    <property type="match status" value="1"/>
</dbReference>
<dbReference type="FunFam" id="2.60.40.10:FF:001004">
    <property type="entry name" value="Usherin"/>
    <property type="match status" value="1"/>
</dbReference>
<feature type="domain" description="Fibronectin type-III" evidence="15">
    <location>
        <begin position="4300"/>
        <end position="4389"/>
    </location>
</feature>
<feature type="domain" description="Fibronectin type-III" evidence="15">
    <location>
        <begin position="1266"/>
        <end position="1383"/>
    </location>
</feature>
<dbReference type="InterPro" id="IPR013320">
    <property type="entry name" value="ConA-like_dom_sf"/>
</dbReference>
<dbReference type="FunFam" id="2.60.40.10:FF:001379">
    <property type="entry name" value="Usherin"/>
    <property type="match status" value="1"/>
</dbReference>
<dbReference type="SMART" id="SM00560">
    <property type="entry name" value="LamGL"/>
    <property type="match status" value="1"/>
</dbReference>
<dbReference type="FunFam" id="2.60.40.10:FF:001211">
    <property type="entry name" value="Usherin"/>
    <property type="match status" value="2"/>
</dbReference>
<feature type="disulfide bond" evidence="10">
    <location>
        <begin position="835"/>
        <end position="844"/>
    </location>
</feature>
<evidence type="ECO:0000256" key="10">
    <source>
        <dbReference type="PROSITE-ProRule" id="PRU00460"/>
    </source>
</evidence>
<feature type="domain" description="Laminin EGF-like" evidence="14">
    <location>
        <begin position="813"/>
        <end position="864"/>
    </location>
</feature>
<feature type="disulfide bond" evidence="10">
    <location>
        <begin position="1023"/>
        <end position="1040"/>
    </location>
</feature>
<feature type="domain" description="Fibronectin type-III" evidence="15">
    <location>
        <begin position="3039"/>
        <end position="3129"/>
    </location>
</feature>
<dbReference type="SUPFAM" id="SSF49899">
    <property type="entry name" value="Concanavalin A-like lectins/glucanases"/>
    <property type="match status" value="3"/>
</dbReference>
<feature type="disulfide bond" evidence="10">
    <location>
        <begin position="681"/>
        <end position="690"/>
    </location>
</feature>
<dbReference type="FunFam" id="2.60.40.10:FF:001052">
    <property type="entry name" value="Usherin"/>
    <property type="match status" value="1"/>
</dbReference>
<dbReference type="PANTHER" id="PTHR46957:SF7">
    <property type="entry name" value="USHERIN"/>
    <property type="match status" value="1"/>
</dbReference>
<dbReference type="FunFam" id="2.60.120.200:FF:000126">
    <property type="entry name" value="usherin"/>
    <property type="match status" value="1"/>
</dbReference>
<dbReference type="SUPFAM" id="SSF57196">
    <property type="entry name" value="EGF/Laminin"/>
    <property type="match status" value="9"/>
</dbReference>
<dbReference type="FunFam" id="2.10.25.10:FF:000313">
    <property type="entry name" value="Usherin"/>
    <property type="match status" value="1"/>
</dbReference>
<dbReference type="FunFam" id="2.10.25.10:FF:000090">
    <property type="entry name" value="laminin subunit alpha"/>
    <property type="match status" value="5"/>
</dbReference>
<dbReference type="InterPro" id="IPR003961">
    <property type="entry name" value="FN3_dom"/>
</dbReference>
<dbReference type="Gene3D" id="2.60.40.10">
    <property type="entry name" value="Immunoglobulins"/>
    <property type="match status" value="32"/>
</dbReference>
<evidence type="ECO:0000259" key="16">
    <source>
        <dbReference type="PROSITE" id="PS51117"/>
    </source>
</evidence>
<dbReference type="CDD" id="cd00055">
    <property type="entry name" value="EGF_Lam"/>
    <property type="match status" value="10"/>
</dbReference>
<feature type="domain" description="Laminin EGF-like" evidence="14">
    <location>
        <begin position="658"/>
        <end position="710"/>
    </location>
</feature>
<feature type="domain" description="Fibronectin type-III" evidence="15">
    <location>
        <begin position="1168"/>
        <end position="1264"/>
    </location>
</feature>
<feature type="disulfide bond" evidence="10">
    <location>
        <begin position="1042"/>
        <end position="1051"/>
    </location>
</feature>
<evidence type="ECO:0000256" key="8">
    <source>
        <dbReference type="ARBA" id="ARBA00023273"/>
    </source>
</evidence>
<dbReference type="FunFam" id="2.60.40.10:FF:001716">
    <property type="entry name" value="Usherin"/>
    <property type="match status" value="1"/>
</dbReference>
<keyword evidence="3" id="KW-0964">Secreted</keyword>
<feature type="domain" description="Fibronectin type-III" evidence="15">
    <location>
        <begin position="2265"/>
        <end position="2352"/>
    </location>
</feature>
<feature type="region of interest" description="Disordered" evidence="11">
    <location>
        <begin position="1969"/>
        <end position="1989"/>
    </location>
</feature>
<evidence type="ECO:0000256" key="4">
    <source>
        <dbReference type="ARBA" id="ARBA00022729"/>
    </source>
</evidence>
<dbReference type="FunFam" id="2.60.40.10:FF:002683">
    <property type="entry name" value="Predicted protein"/>
    <property type="match status" value="1"/>
</dbReference>
<feature type="domain" description="Laminin EGF-like" evidence="14">
    <location>
        <begin position="1021"/>
        <end position="1071"/>
    </location>
</feature>
<evidence type="ECO:0000256" key="9">
    <source>
        <dbReference type="ARBA" id="ARBA00023292"/>
    </source>
</evidence>
<comment type="caution">
    <text evidence="17">The sequence shown here is derived from an EMBL/GenBank/DDBJ whole genome shotgun (WGS) entry which is preliminary data.</text>
</comment>
<dbReference type="InterPro" id="IPR001791">
    <property type="entry name" value="Laminin_G"/>
</dbReference>
<keyword evidence="8" id="KW-0966">Cell projection</keyword>
<feature type="domain" description="Laminin EGF-like" evidence="14">
    <location>
        <begin position="970"/>
        <end position="1020"/>
    </location>
</feature>
<dbReference type="InterPro" id="IPR013783">
    <property type="entry name" value="Ig-like_fold"/>
</dbReference>
<feature type="disulfide bond" evidence="10">
    <location>
        <begin position="766"/>
        <end position="783"/>
    </location>
</feature>
<dbReference type="SMART" id="SM00060">
    <property type="entry name" value="FN3"/>
    <property type="match status" value="33"/>
</dbReference>
<feature type="domain" description="Fibronectin type-III" evidence="15">
    <location>
        <begin position="2167"/>
        <end position="2264"/>
    </location>
</feature>
<evidence type="ECO:0000259" key="14">
    <source>
        <dbReference type="PROSITE" id="PS50027"/>
    </source>
</evidence>
<dbReference type="Pfam" id="PF00041">
    <property type="entry name" value="fn3"/>
    <property type="match status" value="15"/>
</dbReference>
<protein>
    <recommendedName>
        <fullName evidence="19">Usherin</fullName>
    </recommendedName>
</protein>
<feature type="region of interest" description="Disordered" evidence="11">
    <location>
        <begin position="4549"/>
        <end position="4570"/>
    </location>
</feature>
<dbReference type="SMART" id="SM00136">
    <property type="entry name" value="LamNT"/>
    <property type="match status" value="1"/>
</dbReference>
<evidence type="ECO:0000256" key="2">
    <source>
        <dbReference type="ARBA" id="ARBA00004613"/>
    </source>
</evidence>
<organism evidence="17 18">
    <name type="scientific">Onychostoma macrolepis</name>
    <dbReference type="NCBI Taxonomy" id="369639"/>
    <lineage>
        <taxon>Eukaryota</taxon>
        <taxon>Metazoa</taxon>
        <taxon>Chordata</taxon>
        <taxon>Craniata</taxon>
        <taxon>Vertebrata</taxon>
        <taxon>Euteleostomi</taxon>
        <taxon>Actinopterygii</taxon>
        <taxon>Neopterygii</taxon>
        <taxon>Teleostei</taxon>
        <taxon>Ostariophysi</taxon>
        <taxon>Cypriniformes</taxon>
        <taxon>Cyprinidae</taxon>
        <taxon>Acrossocheilinae</taxon>
        <taxon>Onychostoma</taxon>
    </lineage>
</organism>
<evidence type="ECO:0000256" key="7">
    <source>
        <dbReference type="ARBA" id="ARBA00023180"/>
    </source>
</evidence>
<dbReference type="FunFam" id="2.60.120.200:FF:000111">
    <property type="entry name" value="Usherin"/>
    <property type="match status" value="1"/>
</dbReference>
<dbReference type="Pfam" id="PF00053">
    <property type="entry name" value="EGF_laminin"/>
    <property type="match status" value="10"/>
</dbReference>
<dbReference type="FunFam" id="2.60.40.10:FF:001030">
    <property type="entry name" value="Usherin"/>
    <property type="match status" value="1"/>
</dbReference>
<evidence type="ECO:0000256" key="11">
    <source>
        <dbReference type="SAM" id="MobiDB-lite"/>
    </source>
</evidence>
<dbReference type="PROSITE" id="PS50853">
    <property type="entry name" value="FN3"/>
    <property type="match status" value="31"/>
</dbReference>
<comment type="subcellular location">
    <subcellularLocation>
        <location evidence="1">Cell projection</location>
    </subcellularLocation>
    <subcellularLocation>
        <location evidence="2">Secreted</location>
    </subcellularLocation>
</comment>
<gene>
    <name evidence="17" type="ORF">G5714_017102</name>
</gene>
<keyword evidence="4" id="KW-0732">Signal</keyword>
<dbReference type="FunFam" id="2.10.25.10:FF:000224">
    <property type="entry name" value="Usherin"/>
    <property type="match status" value="1"/>
</dbReference>
<dbReference type="CDD" id="cd00063">
    <property type="entry name" value="FN3"/>
    <property type="match status" value="30"/>
</dbReference>
<dbReference type="GO" id="GO:0042995">
    <property type="term" value="C:cell projection"/>
    <property type="evidence" value="ECO:0007669"/>
    <property type="project" value="UniProtKB-SubCell"/>
</dbReference>
<feature type="domain" description="Fibronectin type-III" evidence="15">
    <location>
        <begin position="1983"/>
        <end position="2079"/>
    </location>
</feature>
<dbReference type="InterPro" id="IPR008211">
    <property type="entry name" value="Laminin_N"/>
</dbReference>
<keyword evidence="18" id="KW-1185">Reference proteome</keyword>
<dbReference type="FunFam" id="2.60.40.10:FF:001168">
    <property type="entry name" value="Usherin"/>
    <property type="match status" value="1"/>
</dbReference>
<dbReference type="FunFam" id="2.60.40.10:FF:000991">
    <property type="entry name" value="Usherin"/>
    <property type="match status" value="1"/>
</dbReference>
<feature type="domain" description="Fibronectin type-III" evidence="15">
    <location>
        <begin position="3623"/>
        <end position="3717"/>
    </location>
</feature>
<dbReference type="Pfam" id="PF13385">
    <property type="entry name" value="Laminin_G_3"/>
    <property type="match status" value="1"/>
</dbReference>
<dbReference type="FunFam" id="2.60.40.10:FF:001176">
    <property type="entry name" value="Usherin"/>
    <property type="match status" value="1"/>
</dbReference>
<feature type="disulfide bond" evidence="10">
    <location>
        <begin position="1021"/>
        <end position="1033"/>
    </location>
</feature>
<keyword evidence="9 10" id="KW-0424">Laminin EGF-like domain</keyword>
<evidence type="ECO:0000256" key="5">
    <source>
        <dbReference type="ARBA" id="ARBA00022737"/>
    </source>
</evidence>
<evidence type="ECO:0000256" key="6">
    <source>
        <dbReference type="ARBA" id="ARBA00023157"/>
    </source>
</evidence>
<feature type="domain" description="Fibronectin type-III" evidence="15">
    <location>
        <begin position="3535"/>
        <end position="3622"/>
    </location>
</feature>
<feature type="disulfide bond" evidence="10">
    <location>
        <begin position="734"/>
        <end position="743"/>
    </location>
</feature>
<feature type="compositionally biased region" description="Polar residues" evidence="11">
    <location>
        <begin position="4549"/>
        <end position="4566"/>
    </location>
</feature>
<dbReference type="Pfam" id="PF00055">
    <property type="entry name" value="Laminin_N"/>
    <property type="match status" value="1"/>
</dbReference>
<feature type="domain" description="Fibronectin type-III" evidence="15">
    <location>
        <begin position="2944"/>
        <end position="3038"/>
    </location>
</feature>
<dbReference type="GO" id="GO:0048513">
    <property type="term" value="P:animal organ development"/>
    <property type="evidence" value="ECO:0007669"/>
    <property type="project" value="UniProtKB-ARBA"/>
</dbReference>
<feature type="domain" description="Laminin EGF-like" evidence="14">
    <location>
        <begin position="764"/>
        <end position="812"/>
    </location>
</feature>
<dbReference type="FunFam" id="2.10.25.10:FF:000275">
    <property type="entry name" value="usherin"/>
    <property type="match status" value="2"/>
</dbReference>
<feature type="disulfide bond" evidence="10">
    <location>
        <begin position="1004"/>
        <end position="1018"/>
    </location>
</feature>
<dbReference type="EMBL" id="JAAMOB010000017">
    <property type="protein sequence ID" value="KAF4102302.1"/>
    <property type="molecule type" value="Genomic_DNA"/>
</dbReference>
<feature type="domain" description="Fibronectin type-III" evidence="15">
    <location>
        <begin position="4569"/>
        <end position="4668"/>
    </location>
</feature>
<feature type="domain" description="Fibronectin type-III" evidence="15">
    <location>
        <begin position="2457"/>
        <end position="2553"/>
    </location>
</feature>
<dbReference type="InterPro" id="IPR050713">
    <property type="entry name" value="RTP_Phos/Ushers"/>
</dbReference>
<feature type="domain" description="Fibronectin type-III" evidence="15">
    <location>
        <begin position="1074"/>
        <end position="1165"/>
    </location>
</feature>
<feature type="region of interest" description="Disordered" evidence="11">
    <location>
        <begin position="1386"/>
        <end position="1410"/>
    </location>
</feature>
<feature type="disulfide bond" evidence="10">
    <location>
        <begin position="764"/>
        <end position="776"/>
    </location>
</feature>
<dbReference type="CDD" id="cd00110">
    <property type="entry name" value="LamG"/>
    <property type="match status" value="2"/>
</dbReference>
<accession>A0A7J6C945</accession>
<dbReference type="Pfam" id="PF02210">
    <property type="entry name" value="Laminin_G_2"/>
    <property type="match status" value="2"/>
</dbReference>
<feature type="compositionally biased region" description="Low complexity" evidence="11">
    <location>
        <begin position="1389"/>
        <end position="1404"/>
    </location>
</feature>
<dbReference type="SMART" id="SM00180">
    <property type="entry name" value="EGF_Lam"/>
    <property type="match status" value="10"/>
</dbReference>
<name>A0A7J6C945_9TELE</name>
<feature type="domain" description="Fibronectin type-III" evidence="15">
    <location>
        <begin position="4867"/>
        <end position="4967"/>
    </location>
</feature>
<dbReference type="PROSITE" id="PS01248">
    <property type="entry name" value="EGF_LAM_1"/>
    <property type="match status" value="2"/>
</dbReference>
<feature type="domain" description="Laminin G" evidence="13">
    <location>
        <begin position="1540"/>
        <end position="1735"/>
    </location>
</feature>
<evidence type="ECO:0000313" key="18">
    <source>
        <dbReference type="Proteomes" id="UP000579812"/>
    </source>
</evidence>
<dbReference type="Gene3D" id="2.60.120.260">
    <property type="entry name" value="Galactose-binding domain-like"/>
    <property type="match status" value="1"/>
</dbReference>
<dbReference type="PANTHER" id="PTHR46957">
    <property type="entry name" value="CYTOKINE RECEPTOR"/>
    <property type="match status" value="1"/>
</dbReference>
<feature type="domain" description="Fibronectin type-III" evidence="15">
    <location>
        <begin position="2745"/>
        <end position="2836"/>
    </location>
</feature>
<feature type="domain" description="Fibronectin type-III" evidence="15">
    <location>
        <begin position="4189"/>
        <end position="4299"/>
    </location>
</feature>
<feature type="domain" description="Fibronectin type-III" evidence="15">
    <location>
        <begin position="2353"/>
        <end position="2453"/>
    </location>
</feature>